<dbReference type="RefSeq" id="WP_319806823.1">
    <property type="nucleotide sequence ID" value="NZ_CP107052.1"/>
</dbReference>
<evidence type="ECO:0000313" key="2">
    <source>
        <dbReference type="Proteomes" id="UP001163831"/>
    </source>
</evidence>
<gene>
    <name evidence="1" type="ORF">N5W20_09105</name>
</gene>
<dbReference type="InterPro" id="IPR036388">
    <property type="entry name" value="WH-like_DNA-bd_sf"/>
</dbReference>
<dbReference type="PROSITE" id="PS51197">
    <property type="entry name" value="HTH_RRF2_2"/>
    <property type="match status" value="1"/>
</dbReference>
<dbReference type="Pfam" id="PF02082">
    <property type="entry name" value="Rrf2"/>
    <property type="match status" value="1"/>
</dbReference>
<evidence type="ECO:0000313" key="1">
    <source>
        <dbReference type="EMBL" id="UYH51229.1"/>
    </source>
</evidence>
<dbReference type="SUPFAM" id="SSF46785">
    <property type="entry name" value="Winged helix' DNA-binding domain"/>
    <property type="match status" value="1"/>
</dbReference>
<dbReference type="PANTHER" id="PTHR33221">
    <property type="entry name" value="WINGED HELIX-TURN-HELIX TRANSCRIPTIONAL REGULATOR, RRF2 FAMILY"/>
    <property type="match status" value="1"/>
</dbReference>
<reference evidence="1" key="1">
    <citation type="submission" date="2022-10" db="EMBL/GenBank/DDBJ databases">
        <title>Candidatus Kirkpatrella diaphorinas gen. nov., sp. nov., an uncultured endosymbiont identified in a population of Diaphorina citri from Hawaii.</title>
        <authorList>
            <person name="Henry E.M."/>
            <person name="Carlson C.R."/>
            <person name="Kuo Y.-W."/>
        </authorList>
    </citation>
    <scope>NUCLEOTIDE SEQUENCE</scope>
    <source>
        <strain evidence="1">CADCRV1</strain>
    </source>
</reference>
<dbReference type="InterPro" id="IPR030489">
    <property type="entry name" value="TR_Rrf2-type_CS"/>
</dbReference>
<dbReference type="PANTHER" id="PTHR33221:SF13">
    <property type="entry name" value="TRANSCRIPTIONAL REGULATOR-RELATED"/>
    <property type="match status" value="1"/>
</dbReference>
<dbReference type="InterPro" id="IPR000944">
    <property type="entry name" value="Tscrpt_reg_Rrf2"/>
</dbReference>
<accession>A0ABY6GI97</accession>
<dbReference type="NCBIfam" id="TIGR00738">
    <property type="entry name" value="rrf2_super"/>
    <property type="match status" value="1"/>
</dbReference>
<dbReference type="PROSITE" id="PS01332">
    <property type="entry name" value="HTH_RRF2_1"/>
    <property type="match status" value="1"/>
</dbReference>
<name>A0ABY6GI97_9PROT</name>
<proteinExistence type="predicted"/>
<dbReference type="InterPro" id="IPR036390">
    <property type="entry name" value="WH_DNA-bd_sf"/>
</dbReference>
<sequence length="201" mass="22054">MSGLIPQYPLAFQNADSYHPRMSLYGASTEYVLHSLLWLVDHPEPVSSLDLAELQGIPAAFTAKLLPKLEKAGLLSASEGLRGGYQLAKPAEAISVLDVVDAVGGEKSLFNCQEIRGRCALFNDRPPSWATQGVCAIHHVMLRAEQAMRQELAQTSLAALATSVRDKAPPPFLDAAQSWFEERAQTRRTSKVRQQRRSALT</sequence>
<dbReference type="EMBL" id="CP107052">
    <property type="protein sequence ID" value="UYH51229.1"/>
    <property type="molecule type" value="Genomic_DNA"/>
</dbReference>
<keyword evidence="2" id="KW-1185">Reference proteome</keyword>
<dbReference type="Proteomes" id="UP001163831">
    <property type="component" value="Chromosome"/>
</dbReference>
<protein>
    <submittedName>
        <fullName evidence="1">Rrf2 family transcriptional regulator</fullName>
    </submittedName>
</protein>
<organism evidence="1 2">
    <name type="scientific">Candidatus Kirkpatrickella diaphorinae</name>
    <dbReference type="NCBI Taxonomy" id="2984322"/>
    <lineage>
        <taxon>Bacteria</taxon>
        <taxon>Pseudomonadati</taxon>
        <taxon>Pseudomonadota</taxon>
        <taxon>Alphaproteobacteria</taxon>
        <taxon>Acetobacterales</taxon>
        <taxon>Acetobacteraceae</taxon>
        <taxon>Candidatus Kirkpatrickella</taxon>
    </lineage>
</organism>
<dbReference type="Gene3D" id="1.10.10.10">
    <property type="entry name" value="Winged helix-like DNA-binding domain superfamily/Winged helix DNA-binding domain"/>
    <property type="match status" value="1"/>
</dbReference>